<dbReference type="GO" id="GO:0030289">
    <property type="term" value="C:protein phosphatase 4 complex"/>
    <property type="evidence" value="ECO:0007669"/>
    <property type="project" value="InterPro"/>
</dbReference>
<dbReference type="GO" id="GO:0019888">
    <property type="term" value="F:protein phosphatase regulator activity"/>
    <property type="evidence" value="ECO:0007669"/>
    <property type="project" value="InterPro"/>
</dbReference>
<protein>
    <submittedName>
        <fullName evidence="2">Uncharacterized protein</fullName>
    </submittedName>
</protein>
<keyword evidence="3" id="KW-1185">Reference proteome</keyword>
<reference evidence="2 3" key="1">
    <citation type="submission" date="2016-10" db="EMBL/GenBank/DDBJ databases">
        <title>Reductive evolution of mitochondrial metabolism and differential evolution of invasion-related proteins in Cryptosporidium.</title>
        <authorList>
            <person name="Liu S."/>
            <person name="Roellig D.M."/>
            <person name="Guo Y."/>
            <person name="Li N."/>
            <person name="Frace M.A."/>
            <person name="Tang K."/>
            <person name="Zhang L."/>
            <person name="Feng Y."/>
            <person name="Xiao L."/>
        </authorList>
    </citation>
    <scope>NUCLEOTIDE SEQUENCE [LARGE SCALE GENOMIC DNA]</scope>
    <source>
        <strain evidence="2">30847</strain>
    </source>
</reference>
<dbReference type="GeneID" id="92367617"/>
<dbReference type="InterPro" id="IPR015267">
    <property type="entry name" value="PPP4R2"/>
</dbReference>
<name>A0A1J4MW97_9CRYT</name>
<evidence type="ECO:0000256" key="1">
    <source>
        <dbReference type="ARBA" id="ARBA00009207"/>
    </source>
</evidence>
<dbReference type="GO" id="GO:0005634">
    <property type="term" value="C:nucleus"/>
    <property type="evidence" value="ECO:0007669"/>
    <property type="project" value="TreeGrafter"/>
</dbReference>
<evidence type="ECO:0000313" key="2">
    <source>
        <dbReference type="EMBL" id="OII78375.1"/>
    </source>
</evidence>
<dbReference type="RefSeq" id="XP_067070221.1">
    <property type="nucleotide sequence ID" value="XM_067213659.1"/>
</dbReference>
<dbReference type="EMBL" id="LRBS01000002">
    <property type="protein sequence ID" value="OII78375.1"/>
    <property type="molecule type" value="Genomic_DNA"/>
</dbReference>
<dbReference type="AlphaFoldDB" id="A0A1J4MW97"/>
<evidence type="ECO:0000313" key="3">
    <source>
        <dbReference type="Proteomes" id="UP000186804"/>
    </source>
</evidence>
<gene>
    <name evidence="2" type="ORF">cand_034330</name>
</gene>
<proteinExistence type="inferred from homology"/>
<organism evidence="2 3">
    <name type="scientific">Cryptosporidium andersoni</name>
    <dbReference type="NCBI Taxonomy" id="117008"/>
    <lineage>
        <taxon>Eukaryota</taxon>
        <taxon>Sar</taxon>
        <taxon>Alveolata</taxon>
        <taxon>Apicomplexa</taxon>
        <taxon>Conoidasida</taxon>
        <taxon>Coccidia</taxon>
        <taxon>Eucoccidiorida</taxon>
        <taxon>Eimeriorina</taxon>
        <taxon>Cryptosporidiidae</taxon>
        <taxon>Cryptosporidium</taxon>
    </lineage>
</organism>
<dbReference type="PANTHER" id="PTHR16487:SF0">
    <property type="entry name" value="PROTEIN PHOSPHATASE 4 REGULATORY SUBUNIT 2-RELATED"/>
    <property type="match status" value="1"/>
</dbReference>
<accession>A0A1J4MW97</accession>
<dbReference type="GO" id="GO:0005737">
    <property type="term" value="C:cytoplasm"/>
    <property type="evidence" value="ECO:0007669"/>
    <property type="project" value="TreeGrafter"/>
</dbReference>
<comment type="similarity">
    <text evidence="1">Belongs to the PPP4R2 family.</text>
</comment>
<dbReference type="PANTHER" id="PTHR16487">
    <property type="entry name" value="PPP4R2-RELATED PROTEIN"/>
    <property type="match status" value="1"/>
</dbReference>
<sequence length="233" mass="27013">MDNVDNNINDGNSQKEDDNLYSDCEVTTCKDNENIMDDSSVNVPDDGNIKLIKDIAETGTLTISWEHFKSTLISKIVESCYWMYEQYGGLNNQMLLYYSSSNYNKQDIHDILKNSNETKVEIKHGSSCYDSSSCNKCNREFVKYFINDIINTLQYNCIKPPPTLQRICEIICKPSCYKNTTSYLYALDKLVNVALPTLTTSKNRIYKEYTEDYISDDDSKCNQRYFTKKARFE</sequence>
<dbReference type="VEuPathDB" id="CryptoDB:cand_034330"/>
<comment type="caution">
    <text evidence="2">The sequence shown here is derived from an EMBL/GenBank/DDBJ whole genome shotgun (WGS) entry which is preliminary data.</text>
</comment>
<dbReference type="Proteomes" id="UP000186804">
    <property type="component" value="Unassembled WGS sequence"/>
</dbReference>
<dbReference type="OrthoDB" id="341898at2759"/>